<dbReference type="Proteomes" id="UP000590749">
    <property type="component" value="Unassembled WGS sequence"/>
</dbReference>
<evidence type="ECO:0000313" key="3">
    <source>
        <dbReference type="Proteomes" id="UP000590749"/>
    </source>
</evidence>
<evidence type="ECO:0000313" key="2">
    <source>
        <dbReference type="EMBL" id="MBB3099037.1"/>
    </source>
</evidence>
<organism evidence="2 3">
    <name type="scientific">Actinoplanes campanulatus</name>
    <dbReference type="NCBI Taxonomy" id="113559"/>
    <lineage>
        <taxon>Bacteria</taxon>
        <taxon>Bacillati</taxon>
        <taxon>Actinomycetota</taxon>
        <taxon>Actinomycetes</taxon>
        <taxon>Micromonosporales</taxon>
        <taxon>Micromonosporaceae</taxon>
        <taxon>Actinoplanes</taxon>
    </lineage>
</organism>
<proteinExistence type="predicted"/>
<reference evidence="2 3" key="1">
    <citation type="submission" date="2020-08" db="EMBL/GenBank/DDBJ databases">
        <title>Genomic Encyclopedia of Type Strains, Phase III (KMG-III): the genomes of soil and plant-associated and newly described type strains.</title>
        <authorList>
            <person name="Whitman W."/>
        </authorList>
    </citation>
    <scope>NUCLEOTIDE SEQUENCE [LARGE SCALE GENOMIC DNA]</scope>
    <source>
        <strain evidence="2 3">CECT 3287</strain>
    </source>
</reference>
<sequence length="32" mass="3632">MKRMPRRASPRVPFIVLTVMVIGFVYVIALVA</sequence>
<evidence type="ECO:0000256" key="1">
    <source>
        <dbReference type="SAM" id="Phobius"/>
    </source>
</evidence>
<name>A0A7W5AMY8_9ACTN</name>
<accession>A0A7W5AMY8</accession>
<keyword evidence="1" id="KW-0472">Membrane</keyword>
<dbReference type="AlphaFoldDB" id="A0A7W5AMY8"/>
<gene>
    <name evidence="2" type="ORF">FHR83_006743</name>
</gene>
<keyword evidence="3" id="KW-1185">Reference proteome</keyword>
<protein>
    <submittedName>
        <fullName evidence="2">Uncharacterized protein</fullName>
    </submittedName>
</protein>
<comment type="caution">
    <text evidence="2">The sequence shown here is derived from an EMBL/GenBank/DDBJ whole genome shotgun (WGS) entry which is preliminary data.</text>
</comment>
<feature type="transmembrane region" description="Helical" evidence="1">
    <location>
        <begin position="12"/>
        <end position="31"/>
    </location>
</feature>
<keyword evidence="1" id="KW-1133">Transmembrane helix</keyword>
<keyword evidence="1" id="KW-0812">Transmembrane</keyword>
<dbReference type="EMBL" id="JACHXF010000017">
    <property type="protein sequence ID" value="MBB3099037.1"/>
    <property type="molecule type" value="Genomic_DNA"/>
</dbReference>